<dbReference type="InterPro" id="IPR044730">
    <property type="entry name" value="RNase_H-like_dom_plant"/>
</dbReference>
<evidence type="ECO:0000313" key="3">
    <source>
        <dbReference type="Proteomes" id="UP000195402"/>
    </source>
</evidence>
<dbReference type="Proteomes" id="UP000195402">
    <property type="component" value="Unassembled WGS sequence"/>
</dbReference>
<dbReference type="OrthoDB" id="1906820at2759"/>
<comment type="caution">
    <text evidence="2">The sequence shown here is derived from an EMBL/GenBank/DDBJ whole genome shotgun (WGS) entry which is preliminary data.</text>
</comment>
<dbReference type="Pfam" id="PF13456">
    <property type="entry name" value="RVT_3"/>
    <property type="match status" value="1"/>
</dbReference>
<dbReference type="InterPro" id="IPR002156">
    <property type="entry name" value="RNaseH_domain"/>
</dbReference>
<evidence type="ECO:0000259" key="1">
    <source>
        <dbReference type="Pfam" id="PF13456"/>
    </source>
</evidence>
<dbReference type="SUPFAM" id="SSF53098">
    <property type="entry name" value="Ribonuclease H-like"/>
    <property type="match status" value="1"/>
</dbReference>
<organism evidence="2 3">
    <name type="scientific">Macleaya cordata</name>
    <name type="common">Five-seeded plume-poppy</name>
    <name type="synonym">Bocconia cordata</name>
    <dbReference type="NCBI Taxonomy" id="56857"/>
    <lineage>
        <taxon>Eukaryota</taxon>
        <taxon>Viridiplantae</taxon>
        <taxon>Streptophyta</taxon>
        <taxon>Embryophyta</taxon>
        <taxon>Tracheophyta</taxon>
        <taxon>Spermatophyta</taxon>
        <taxon>Magnoliopsida</taxon>
        <taxon>Ranunculales</taxon>
        <taxon>Papaveraceae</taxon>
        <taxon>Papaveroideae</taxon>
        <taxon>Macleaya</taxon>
    </lineage>
</organism>
<dbReference type="STRING" id="56857.A0A200PYF3"/>
<dbReference type="PANTHER" id="PTHR47074">
    <property type="entry name" value="BNAC02G40300D PROTEIN"/>
    <property type="match status" value="1"/>
</dbReference>
<dbReference type="GO" id="GO:0004523">
    <property type="term" value="F:RNA-DNA hybrid ribonuclease activity"/>
    <property type="evidence" value="ECO:0007669"/>
    <property type="project" value="InterPro"/>
</dbReference>
<dbReference type="InterPro" id="IPR036397">
    <property type="entry name" value="RNaseH_sf"/>
</dbReference>
<reference evidence="2 3" key="1">
    <citation type="journal article" date="2017" name="Mol. Plant">
        <title>The Genome of Medicinal Plant Macleaya cordata Provides New Insights into Benzylisoquinoline Alkaloids Metabolism.</title>
        <authorList>
            <person name="Liu X."/>
            <person name="Liu Y."/>
            <person name="Huang P."/>
            <person name="Ma Y."/>
            <person name="Qing Z."/>
            <person name="Tang Q."/>
            <person name="Cao H."/>
            <person name="Cheng P."/>
            <person name="Zheng Y."/>
            <person name="Yuan Z."/>
            <person name="Zhou Y."/>
            <person name="Liu J."/>
            <person name="Tang Z."/>
            <person name="Zhuo Y."/>
            <person name="Zhang Y."/>
            <person name="Yu L."/>
            <person name="Huang J."/>
            <person name="Yang P."/>
            <person name="Peng Q."/>
            <person name="Zhang J."/>
            <person name="Jiang W."/>
            <person name="Zhang Z."/>
            <person name="Lin K."/>
            <person name="Ro D.K."/>
            <person name="Chen X."/>
            <person name="Xiong X."/>
            <person name="Shang Y."/>
            <person name="Huang S."/>
            <person name="Zeng J."/>
        </authorList>
    </citation>
    <scope>NUCLEOTIDE SEQUENCE [LARGE SCALE GENOMIC DNA]</scope>
    <source>
        <strain evidence="3">cv. BLH2017</strain>
        <tissue evidence="2">Root</tissue>
    </source>
</reference>
<accession>A0A200PYF3</accession>
<keyword evidence="3" id="KW-1185">Reference proteome</keyword>
<gene>
    <name evidence="2" type="ORF">BVC80_1457g12</name>
</gene>
<dbReference type="EMBL" id="MVGT01003743">
    <property type="protein sequence ID" value="OVA03269.1"/>
    <property type="molecule type" value="Genomic_DNA"/>
</dbReference>
<protein>
    <submittedName>
        <fullName evidence="2">Ribonuclease H domain</fullName>
    </submittedName>
</protein>
<dbReference type="Gene3D" id="3.30.420.10">
    <property type="entry name" value="Ribonuclease H-like superfamily/Ribonuclease H"/>
    <property type="match status" value="1"/>
</dbReference>
<dbReference type="GO" id="GO:0003676">
    <property type="term" value="F:nucleic acid binding"/>
    <property type="evidence" value="ECO:0007669"/>
    <property type="project" value="InterPro"/>
</dbReference>
<sequence length="332" mass="37042">MEKYCIWEVGKGNQIEIWNDTWLPDLTKPVALNNQVSTITHQKVEALISPATGNWNQSVLNANFDQHTVDSINSIRIPLNGSDQIKWSLSKEATISWFVWKSRCSEMFQGDCSTPLQTAQEAILMIQNQNRVLTSSPNSTLTNTNRITCWRPPSSQALKLNIDASFLSSTVFAGIGILIRDNADSFKAANCIQLRASSSKHAEGLALLAAVEWARDLNLTRVIFESDAQSVINYINHETGILDWRCKIILKDCKTIILSFEFVEFTYTIREFNRPADTLAKAARLSTTGSAVFEVPPSFIFDHLSNDVNGIINIIVPLSDIDVTNSTFPSNL</sequence>
<dbReference type="OMA" id="NCDASWN"/>
<dbReference type="AlphaFoldDB" id="A0A200PYF3"/>
<proteinExistence type="predicted"/>
<dbReference type="InterPro" id="IPR012337">
    <property type="entry name" value="RNaseH-like_sf"/>
</dbReference>
<dbReference type="CDD" id="cd06222">
    <property type="entry name" value="RNase_H_like"/>
    <property type="match status" value="1"/>
</dbReference>
<name>A0A200PYF3_MACCD</name>
<dbReference type="InParanoid" id="A0A200PYF3"/>
<dbReference type="PANTHER" id="PTHR47074:SF11">
    <property type="entry name" value="REVERSE TRANSCRIPTASE-LIKE PROTEIN"/>
    <property type="match status" value="1"/>
</dbReference>
<feature type="domain" description="RNase H type-1" evidence="1">
    <location>
        <begin position="161"/>
        <end position="283"/>
    </location>
</feature>
<dbReference type="InterPro" id="IPR052929">
    <property type="entry name" value="RNase_H-like_EbsB-rel"/>
</dbReference>
<evidence type="ECO:0000313" key="2">
    <source>
        <dbReference type="EMBL" id="OVA03269.1"/>
    </source>
</evidence>